<dbReference type="Pfam" id="PF00400">
    <property type="entry name" value="WD40"/>
    <property type="match status" value="1"/>
</dbReference>
<dbReference type="SMART" id="SM00320">
    <property type="entry name" value="WD40"/>
    <property type="match status" value="1"/>
</dbReference>
<sequence>LDPLRSMLPTSFGVQKKQSIQLDVFSKTKRIDDNEEKGIKLNMTNIIEHQKHQKRAKEDEDEDKDTLPISHEIKLNDHTRSVSALALDPAGARLITGGYDYDVKFWDFAGMDSTLRPFRTIKPSGDHQV</sequence>
<evidence type="ECO:0000313" key="6">
    <source>
        <dbReference type="Proteomes" id="UP000789706"/>
    </source>
</evidence>
<dbReference type="InterPro" id="IPR051858">
    <property type="entry name" value="WD_repeat_GAD-1"/>
</dbReference>
<keyword evidence="2" id="KW-0677">Repeat</keyword>
<feature type="non-terminal residue" evidence="5">
    <location>
        <position position="129"/>
    </location>
</feature>
<comment type="caution">
    <text evidence="5">The sequence shown here is derived from an EMBL/GenBank/DDBJ whole genome shotgun (WGS) entry which is preliminary data.</text>
</comment>
<feature type="repeat" description="WD" evidence="3">
    <location>
        <begin position="75"/>
        <end position="116"/>
    </location>
</feature>
<dbReference type="PANTHER" id="PTHR16017">
    <property type="entry name" value="GASTRULATION DEFECTIVE PROTEIN 1-RELATED"/>
    <property type="match status" value="1"/>
</dbReference>
<dbReference type="PANTHER" id="PTHR16017:SF0">
    <property type="entry name" value="WD REPEAT-CONTAINING PROTEIN 70"/>
    <property type="match status" value="1"/>
</dbReference>
<feature type="region of interest" description="Disordered" evidence="4">
    <location>
        <begin position="48"/>
        <end position="68"/>
    </location>
</feature>
<gene>
    <name evidence="5" type="ORF">DEBURN_LOCUS11271</name>
</gene>
<dbReference type="AlphaFoldDB" id="A0A9N9GYP0"/>
<evidence type="ECO:0000313" key="5">
    <source>
        <dbReference type="EMBL" id="CAG8644541.1"/>
    </source>
</evidence>
<evidence type="ECO:0000256" key="2">
    <source>
        <dbReference type="ARBA" id="ARBA00022737"/>
    </source>
</evidence>
<keyword evidence="1 3" id="KW-0853">WD repeat</keyword>
<dbReference type="Proteomes" id="UP000789706">
    <property type="component" value="Unassembled WGS sequence"/>
</dbReference>
<protein>
    <submittedName>
        <fullName evidence="5">699_t:CDS:1</fullName>
    </submittedName>
</protein>
<dbReference type="PROSITE" id="PS50082">
    <property type="entry name" value="WD_REPEATS_2"/>
    <property type="match status" value="1"/>
</dbReference>
<dbReference type="InterPro" id="IPR036322">
    <property type="entry name" value="WD40_repeat_dom_sf"/>
</dbReference>
<proteinExistence type="predicted"/>
<dbReference type="Gene3D" id="2.130.10.10">
    <property type="entry name" value="YVTN repeat-like/Quinoprotein amine dehydrogenase"/>
    <property type="match status" value="1"/>
</dbReference>
<dbReference type="InterPro" id="IPR001680">
    <property type="entry name" value="WD40_rpt"/>
</dbReference>
<reference evidence="5" key="1">
    <citation type="submission" date="2021-06" db="EMBL/GenBank/DDBJ databases">
        <authorList>
            <person name="Kallberg Y."/>
            <person name="Tangrot J."/>
            <person name="Rosling A."/>
        </authorList>
    </citation>
    <scope>NUCLEOTIDE SEQUENCE</scope>
    <source>
        <strain evidence="5">AZ414A</strain>
    </source>
</reference>
<dbReference type="InterPro" id="IPR015943">
    <property type="entry name" value="WD40/YVTN_repeat-like_dom_sf"/>
</dbReference>
<dbReference type="GO" id="GO:0035861">
    <property type="term" value="C:site of double-strand break"/>
    <property type="evidence" value="ECO:0007669"/>
    <property type="project" value="TreeGrafter"/>
</dbReference>
<keyword evidence="6" id="KW-1185">Reference proteome</keyword>
<feature type="non-terminal residue" evidence="5">
    <location>
        <position position="1"/>
    </location>
</feature>
<evidence type="ECO:0000256" key="3">
    <source>
        <dbReference type="PROSITE-ProRule" id="PRU00221"/>
    </source>
</evidence>
<dbReference type="PROSITE" id="PS50294">
    <property type="entry name" value="WD_REPEATS_REGION"/>
    <property type="match status" value="1"/>
</dbReference>
<dbReference type="OrthoDB" id="10264376at2759"/>
<organism evidence="5 6">
    <name type="scientific">Diversispora eburnea</name>
    <dbReference type="NCBI Taxonomy" id="1213867"/>
    <lineage>
        <taxon>Eukaryota</taxon>
        <taxon>Fungi</taxon>
        <taxon>Fungi incertae sedis</taxon>
        <taxon>Mucoromycota</taxon>
        <taxon>Glomeromycotina</taxon>
        <taxon>Glomeromycetes</taxon>
        <taxon>Diversisporales</taxon>
        <taxon>Diversisporaceae</taxon>
        <taxon>Diversispora</taxon>
    </lineage>
</organism>
<dbReference type="SUPFAM" id="SSF50978">
    <property type="entry name" value="WD40 repeat-like"/>
    <property type="match status" value="1"/>
</dbReference>
<name>A0A9N9GYP0_9GLOM</name>
<dbReference type="EMBL" id="CAJVPK010005450">
    <property type="protein sequence ID" value="CAG8644541.1"/>
    <property type="molecule type" value="Genomic_DNA"/>
</dbReference>
<dbReference type="GO" id="GO:0005634">
    <property type="term" value="C:nucleus"/>
    <property type="evidence" value="ECO:0007669"/>
    <property type="project" value="TreeGrafter"/>
</dbReference>
<evidence type="ECO:0000256" key="1">
    <source>
        <dbReference type="ARBA" id="ARBA00022574"/>
    </source>
</evidence>
<evidence type="ECO:0000256" key="4">
    <source>
        <dbReference type="SAM" id="MobiDB-lite"/>
    </source>
</evidence>
<accession>A0A9N9GYP0</accession>